<dbReference type="InterPro" id="IPR029063">
    <property type="entry name" value="SAM-dependent_MTases_sf"/>
</dbReference>
<dbReference type="PANTHER" id="PTHR32268:SF11">
    <property type="entry name" value="HOMOSERINE O-ACETYLTRANSFERASE"/>
    <property type="match status" value="1"/>
</dbReference>
<evidence type="ECO:0000256" key="4">
    <source>
        <dbReference type="ARBA" id="ARBA00022679"/>
    </source>
</evidence>
<keyword evidence="5 8" id="KW-0486">Methionine biosynthesis</keyword>
<dbReference type="GO" id="GO:0005737">
    <property type="term" value="C:cytoplasm"/>
    <property type="evidence" value="ECO:0007669"/>
    <property type="project" value="UniProtKB-SubCell"/>
</dbReference>
<dbReference type="NCBIfam" id="TIGR02081">
    <property type="entry name" value="metW"/>
    <property type="match status" value="1"/>
</dbReference>
<proteinExistence type="inferred from homology"/>
<evidence type="ECO:0000313" key="10">
    <source>
        <dbReference type="EMBL" id="ADU91396.1"/>
    </source>
</evidence>
<comment type="similarity">
    <text evidence="8">Belongs to the AB hydrolase superfamily. MetX family.</text>
</comment>
<keyword evidence="3 8" id="KW-0028">Amino-acid biosynthesis</keyword>
<evidence type="ECO:0000256" key="6">
    <source>
        <dbReference type="ARBA" id="ARBA00023315"/>
    </source>
</evidence>
<dbReference type="NCBIfam" id="TIGR01392">
    <property type="entry name" value="homoserO_Ac_trn"/>
    <property type="match status" value="1"/>
</dbReference>
<comment type="function">
    <text evidence="8">Transfers a succinyl group from succinyl-CoA to L-homoserine, forming succinyl-L-homoserine.</text>
</comment>
<dbReference type="CDD" id="cd02440">
    <property type="entry name" value="AdoMet_MTases"/>
    <property type="match status" value="1"/>
</dbReference>
<keyword evidence="6 8" id="KW-0012">Acyltransferase</keyword>
<dbReference type="Pfam" id="PF00561">
    <property type="entry name" value="Abhydrolase_1"/>
    <property type="match status" value="1"/>
</dbReference>
<evidence type="ECO:0000256" key="3">
    <source>
        <dbReference type="ARBA" id="ARBA00022605"/>
    </source>
</evidence>
<dbReference type="KEGG" id="teq:TEQUI_0452"/>
<feature type="active site" description="Nucleophile" evidence="8">
    <location>
        <position position="153"/>
    </location>
</feature>
<dbReference type="GO" id="GO:0004414">
    <property type="term" value="F:homoserine O-acetyltransferase activity"/>
    <property type="evidence" value="ECO:0007669"/>
    <property type="project" value="TreeGrafter"/>
</dbReference>
<dbReference type="Gene3D" id="1.10.1740.110">
    <property type="match status" value="1"/>
</dbReference>
<comment type="pathway">
    <text evidence="8">Amino-acid biosynthesis; L-methionine biosynthesis via de novo pathway; O-succinyl-L-homoserine from L-homoserine: step 1/1.</text>
</comment>
<feature type="domain" description="AB hydrolase-1" evidence="9">
    <location>
        <begin position="47"/>
        <end position="357"/>
    </location>
</feature>
<comment type="caution">
    <text evidence="8">Lacks conserved residue(s) required for the propagation of feature annotation.</text>
</comment>
<dbReference type="SUPFAM" id="SSF53335">
    <property type="entry name" value="S-adenosyl-L-methionine-dependent methyltransferases"/>
    <property type="match status" value="1"/>
</dbReference>
<organism evidence="10 11">
    <name type="scientific">Taylorella equigenitalis (strain MCE9)</name>
    <dbReference type="NCBI Taxonomy" id="937774"/>
    <lineage>
        <taxon>Bacteria</taxon>
        <taxon>Pseudomonadati</taxon>
        <taxon>Pseudomonadota</taxon>
        <taxon>Betaproteobacteria</taxon>
        <taxon>Burkholderiales</taxon>
        <taxon>Alcaligenaceae</taxon>
        <taxon>Taylorella</taxon>
    </lineage>
</organism>
<dbReference type="InterPro" id="IPR010743">
    <property type="entry name" value="Methionine_synth_MetW"/>
</dbReference>
<comment type="subunit">
    <text evidence="1 8">Homodimer.</text>
</comment>
<dbReference type="PANTHER" id="PTHR32268">
    <property type="entry name" value="HOMOSERINE O-ACETYLTRANSFERASE"/>
    <property type="match status" value="1"/>
</dbReference>
<dbReference type="InterPro" id="IPR029058">
    <property type="entry name" value="AB_hydrolase_fold"/>
</dbReference>
<keyword evidence="4 8" id="KW-0808">Transferase</keyword>
<dbReference type="AlphaFoldDB" id="A0A654KHR3"/>
<dbReference type="FunFam" id="1.10.1740.110:FF:000001">
    <property type="entry name" value="Homoserine O-acetyltransferase"/>
    <property type="match status" value="1"/>
</dbReference>
<evidence type="ECO:0000256" key="2">
    <source>
        <dbReference type="ARBA" id="ARBA00022490"/>
    </source>
</evidence>
<dbReference type="GO" id="GO:0008899">
    <property type="term" value="F:homoserine O-succinyltransferase activity"/>
    <property type="evidence" value="ECO:0007669"/>
    <property type="project" value="UniProtKB-UniRule"/>
</dbReference>
<feature type="site" description="Important for acyl-CoA specificity" evidence="8">
    <location>
        <position position="322"/>
    </location>
</feature>
<gene>
    <name evidence="8" type="primary">metXS</name>
    <name evidence="10" type="ordered locus">TEQUI_0452</name>
</gene>
<sequence>MSNNSILVSKPEYLQFEDTLELSSGQSLNSFTLAIETYGKLNPSATNAVLICHALNASHHVAGVYEDNPKDVGWWDNMVGPGKPVDTDKFFVIGVNNLGSCFGSTGPKSINPKTGKPWGSTFPILTVEDWVNAQSRVADRLGIKKFAAVMGGSLGGMQALTWAIQLPERVEHCIVIASTTGLSAQNIAFNEVARRSIITDPDFHDGHYIEHESRPKNGLSVARMIGHITYLSNDDMTEKFGRERRTNSNYNYDYDVEFQVESYLRYQGEKFSKYFDANSYLLTTKALDYFDPAKTHGNGSLESALEPVKAKFLAISFTTDWRFPPENKRKLVKALLKAGKSVTYAEIDAPHGHDAFLLSDEKYHRVVRNYFEEIHEEIIQKQSPHKKIPVLERQDLKQIASWINPMEKVLDLGCGDGLLLQYLQEVKGVNGLGVEFDDEKFASAVSKGVRVVQQNLESGLEFFYDKQFDVVVLSQTLQSMKNTETILLEMARVARRGVVSFPNFGHWSHWWSIMNGRMPVTGQMPYEWYNTPNIHLCTLYDFERLSEKLGLKILQRVTYRDNAEISFLPGWRSSLALYYFET</sequence>
<dbReference type="HAMAP" id="MF_00296">
    <property type="entry name" value="MetX_acyltransf"/>
    <property type="match status" value="1"/>
</dbReference>
<dbReference type="Pfam" id="PF07021">
    <property type="entry name" value="MetW"/>
    <property type="match status" value="1"/>
</dbReference>
<comment type="subcellular location">
    <subcellularLocation>
        <location evidence="8">Cytoplasm</location>
    </subcellularLocation>
</comment>
<keyword evidence="2 8" id="KW-0963">Cytoplasm</keyword>
<dbReference type="GO" id="GO:0009086">
    <property type="term" value="P:methionine biosynthetic process"/>
    <property type="evidence" value="ECO:0007669"/>
    <property type="project" value="UniProtKB-UniRule"/>
</dbReference>
<evidence type="ECO:0000313" key="11">
    <source>
        <dbReference type="Proteomes" id="UP000007472"/>
    </source>
</evidence>
<reference evidence="10 11" key="1">
    <citation type="journal article" date="2011" name="J. Bacteriol.">
        <title>Genome sequence of Taylorella equigenitalis MCE9, the causative agent of contagious equine metritis.</title>
        <authorList>
            <person name="Hebert L."/>
            <person name="Moumen B."/>
            <person name="Duquesne F."/>
            <person name="Breuil M.F."/>
            <person name="Laugier C."/>
            <person name="Batto J.M."/>
            <person name="Renault P."/>
            <person name="Petry S."/>
        </authorList>
    </citation>
    <scope>NUCLEOTIDE SEQUENCE [LARGE SCALE GENOMIC DNA]</scope>
    <source>
        <strain evidence="10 11">MCE9</strain>
    </source>
</reference>
<dbReference type="EC" id="2.3.1.46" evidence="8"/>
<dbReference type="SUPFAM" id="SSF53474">
    <property type="entry name" value="alpha/beta-Hydrolases"/>
    <property type="match status" value="1"/>
</dbReference>
<protein>
    <recommendedName>
        <fullName evidence="8">Homoserine O-succinyltransferase</fullName>
        <shortName evidence="8">HST</shortName>
        <ecNumber evidence="8">2.3.1.46</ecNumber>
    </recommendedName>
    <alternativeName>
        <fullName evidence="8">Homoserine transsuccinylase</fullName>
        <shortName evidence="8">HTS</shortName>
    </alternativeName>
</protein>
<evidence type="ECO:0000256" key="8">
    <source>
        <dbReference type="HAMAP-Rule" id="MF_00296"/>
    </source>
</evidence>
<dbReference type="InterPro" id="IPR008220">
    <property type="entry name" value="HAT_MetX-like"/>
</dbReference>
<dbReference type="Proteomes" id="UP000007472">
    <property type="component" value="Chromosome"/>
</dbReference>
<comment type="catalytic activity">
    <reaction evidence="7 8">
        <text>L-homoserine + succinyl-CoA = O-succinyl-L-homoserine + CoA</text>
        <dbReference type="Rhea" id="RHEA:22008"/>
        <dbReference type="ChEBI" id="CHEBI:57287"/>
        <dbReference type="ChEBI" id="CHEBI:57292"/>
        <dbReference type="ChEBI" id="CHEBI:57476"/>
        <dbReference type="ChEBI" id="CHEBI:57661"/>
        <dbReference type="EC" id="2.3.1.46"/>
    </reaction>
</comment>
<feature type="active site" evidence="8">
    <location>
        <position position="320"/>
    </location>
</feature>
<accession>A0A654KHR3</accession>
<evidence type="ECO:0000256" key="7">
    <source>
        <dbReference type="ARBA" id="ARBA00051253"/>
    </source>
</evidence>
<dbReference type="Gene3D" id="3.40.50.150">
    <property type="entry name" value="Vaccinia Virus protein VP39"/>
    <property type="match status" value="1"/>
</dbReference>
<dbReference type="UniPathway" id="UPA00051">
    <property type="reaction ID" value="UER00075"/>
</dbReference>
<name>A0A654KHR3_TAYEM</name>
<evidence type="ECO:0000259" key="9">
    <source>
        <dbReference type="Pfam" id="PF00561"/>
    </source>
</evidence>
<feature type="binding site" evidence="8">
    <location>
        <position position="223"/>
    </location>
    <ligand>
        <name>substrate</name>
    </ligand>
</feature>
<evidence type="ECO:0000256" key="1">
    <source>
        <dbReference type="ARBA" id="ARBA00011738"/>
    </source>
</evidence>
<feature type="binding site" evidence="8">
    <location>
        <position position="354"/>
    </location>
    <ligand>
        <name>substrate</name>
    </ligand>
</feature>
<dbReference type="InterPro" id="IPR000073">
    <property type="entry name" value="AB_hydrolase_1"/>
</dbReference>
<feature type="active site" evidence="8">
    <location>
        <position position="353"/>
    </location>
</feature>
<dbReference type="NCBIfam" id="NF001209">
    <property type="entry name" value="PRK00175.1"/>
    <property type="match status" value="1"/>
</dbReference>
<dbReference type="GO" id="GO:0009092">
    <property type="term" value="P:homoserine metabolic process"/>
    <property type="evidence" value="ECO:0007669"/>
    <property type="project" value="TreeGrafter"/>
</dbReference>
<dbReference type="Gene3D" id="3.40.50.1820">
    <property type="entry name" value="alpha/beta hydrolase"/>
    <property type="match status" value="1"/>
</dbReference>
<dbReference type="EMBL" id="CP002456">
    <property type="protein sequence ID" value="ADU91396.1"/>
    <property type="molecule type" value="Genomic_DNA"/>
</dbReference>
<evidence type="ECO:0000256" key="5">
    <source>
        <dbReference type="ARBA" id="ARBA00023167"/>
    </source>
</evidence>